<evidence type="ECO:0000313" key="2">
    <source>
        <dbReference type="Proteomes" id="UP001058074"/>
    </source>
</evidence>
<keyword evidence="2" id="KW-1185">Reference proteome</keyword>
<comment type="caution">
    <text evidence="1">The sequence shown here is derived from an EMBL/GenBank/DDBJ whole genome shotgun (WGS) entry which is preliminary data.</text>
</comment>
<reference evidence="1" key="1">
    <citation type="journal article" date="2025" name="Int. J. Syst. Evol. Microbiol.">
        <title>Inconstantimicrobium mannanitabidum sp. nov., a novel member of the family Clostridiaceae isolated from anoxic soil under the treatment of reductive soil disinfestation.</title>
        <authorList>
            <person name="Ueki A."/>
            <person name="Tonouchi A."/>
            <person name="Honma S."/>
            <person name="Kaku N."/>
            <person name="Ueki K."/>
        </authorList>
    </citation>
    <scope>NUCLEOTIDE SEQUENCE</scope>
    <source>
        <strain evidence="1">TW13</strain>
    </source>
</reference>
<dbReference type="EMBL" id="BROD01000001">
    <property type="protein sequence ID" value="GKX65085.1"/>
    <property type="molecule type" value="Genomic_DNA"/>
</dbReference>
<proteinExistence type="predicted"/>
<gene>
    <name evidence="1" type="ORF">rsdtw13_03430</name>
</gene>
<evidence type="ECO:0000313" key="1">
    <source>
        <dbReference type="EMBL" id="GKX65085.1"/>
    </source>
</evidence>
<organism evidence="1 2">
    <name type="scientific">Inconstantimicrobium mannanitabidum</name>
    <dbReference type="NCBI Taxonomy" id="1604901"/>
    <lineage>
        <taxon>Bacteria</taxon>
        <taxon>Bacillati</taxon>
        <taxon>Bacillota</taxon>
        <taxon>Clostridia</taxon>
        <taxon>Eubacteriales</taxon>
        <taxon>Clostridiaceae</taxon>
        <taxon>Inconstantimicrobium</taxon>
    </lineage>
</organism>
<dbReference type="Proteomes" id="UP001058074">
    <property type="component" value="Unassembled WGS sequence"/>
</dbReference>
<protein>
    <submittedName>
        <fullName evidence="1">Uncharacterized protein</fullName>
    </submittedName>
</protein>
<sequence>MFTEKIKAKEYYVKDLFSDKFLFEIPDYQRAYSWTRENLNQLIDDIEDSIENNKDQYGEKFENYEPYFIGSIVLCSKEFKDDGSGLYDVIDGQQRLTSIIMLIATMRDLVENKEYKKVLSSLIYQKPNDLMGVKESIRVKVRGKELDFFKEYILSEGGTANILEVDNSELEDAKINMLTAVKVFRSRFFDENEELLFDKLNKFIRYLLQKVILVVITTDSFASAFRLFNVINARGLPLTNADLLKSENLRVIDEKVRIKYTDIWETDEGELGKEDMEMLISFMRTMKLNRKANSTVYEEFNKKIFVAEPEYRGEKFIEHLHSIKEIYIQYILEGKISVENKEDEIYYKNLITVMKDFLSFDEWITAVIKFIEKYKEDKLVLDFVKALEKRIVIDWVNGNSFADRLARIYRILETIDKCEKGTDVIKSDVFIGDIERTSSYFANSLDDIEFYSKGRMMIPKYILIRLDMELRKKENLQYSNKVMLEHILPRNAKEAYWTANFTVEQRRNWANKLGNLVIITGAKNSKINNKAFAEKIENYISKKSEFAITDEIKVLKDWNMQAIKDRQESLVERCKELFTKF</sequence>
<accession>A0ACB5R7B7</accession>
<name>A0ACB5R7B7_9CLOT</name>